<feature type="compositionally biased region" description="Low complexity" evidence="1">
    <location>
        <begin position="286"/>
        <end position="296"/>
    </location>
</feature>
<feature type="compositionally biased region" description="Low complexity" evidence="1">
    <location>
        <begin position="119"/>
        <end position="131"/>
    </location>
</feature>
<feature type="region of interest" description="Disordered" evidence="1">
    <location>
        <begin position="379"/>
        <end position="473"/>
    </location>
</feature>
<feature type="region of interest" description="Disordered" evidence="1">
    <location>
        <begin position="499"/>
        <end position="697"/>
    </location>
</feature>
<organism evidence="2 3">
    <name type="scientific">Jimgerdemannia flammicorona</name>
    <dbReference type="NCBI Taxonomy" id="994334"/>
    <lineage>
        <taxon>Eukaryota</taxon>
        <taxon>Fungi</taxon>
        <taxon>Fungi incertae sedis</taxon>
        <taxon>Mucoromycota</taxon>
        <taxon>Mucoromycotina</taxon>
        <taxon>Endogonomycetes</taxon>
        <taxon>Endogonales</taxon>
        <taxon>Endogonaceae</taxon>
        <taxon>Jimgerdemannia</taxon>
    </lineage>
</organism>
<feature type="compositionally biased region" description="Acidic residues" evidence="1">
    <location>
        <begin position="521"/>
        <end position="536"/>
    </location>
</feature>
<feature type="compositionally biased region" description="Basic and acidic residues" evidence="1">
    <location>
        <begin position="299"/>
        <end position="308"/>
    </location>
</feature>
<feature type="compositionally biased region" description="Polar residues" evidence="1">
    <location>
        <begin position="1061"/>
        <end position="1103"/>
    </location>
</feature>
<feature type="compositionally biased region" description="Basic and acidic residues" evidence="1">
    <location>
        <begin position="1034"/>
        <end position="1055"/>
    </location>
</feature>
<feature type="region of interest" description="Disordered" evidence="1">
    <location>
        <begin position="15"/>
        <end position="192"/>
    </location>
</feature>
<feature type="compositionally biased region" description="Low complexity" evidence="1">
    <location>
        <begin position="93"/>
        <end position="105"/>
    </location>
</feature>
<dbReference type="OrthoDB" id="10593873at2759"/>
<feature type="non-terminal residue" evidence="2">
    <location>
        <position position="1"/>
    </location>
</feature>
<proteinExistence type="predicted"/>
<feature type="compositionally biased region" description="Low complexity" evidence="1">
    <location>
        <begin position="1127"/>
        <end position="1141"/>
    </location>
</feature>
<feature type="compositionally biased region" description="Basic and acidic residues" evidence="1">
    <location>
        <begin position="73"/>
        <end position="88"/>
    </location>
</feature>
<feature type="compositionally biased region" description="Acidic residues" evidence="1">
    <location>
        <begin position="1166"/>
        <end position="1181"/>
    </location>
</feature>
<feature type="compositionally biased region" description="Polar residues" evidence="1">
    <location>
        <begin position="676"/>
        <end position="697"/>
    </location>
</feature>
<comment type="caution">
    <text evidence="2">The sequence shown here is derived from an EMBL/GenBank/DDBJ whole genome shotgun (WGS) entry which is preliminary data.</text>
</comment>
<accession>A0A433DAR7</accession>
<feature type="compositionally biased region" description="Low complexity" evidence="1">
    <location>
        <begin position="654"/>
        <end position="672"/>
    </location>
</feature>
<dbReference type="Proteomes" id="UP000268093">
    <property type="component" value="Unassembled WGS sequence"/>
</dbReference>
<feature type="region of interest" description="Disordered" evidence="1">
    <location>
        <begin position="1012"/>
        <end position="1141"/>
    </location>
</feature>
<feature type="compositionally biased region" description="Basic and acidic residues" evidence="1">
    <location>
        <begin position="780"/>
        <end position="793"/>
    </location>
</feature>
<feature type="region of interest" description="Disordered" evidence="1">
    <location>
        <begin position="1153"/>
        <end position="1181"/>
    </location>
</feature>
<feature type="compositionally biased region" description="Polar residues" evidence="1">
    <location>
        <begin position="379"/>
        <end position="388"/>
    </location>
</feature>
<feature type="compositionally biased region" description="Low complexity" evidence="1">
    <location>
        <begin position="180"/>
        <end position="192"/>
    </location>
</feature>
<feature type="region of interest" description="Disordered" evidence="1">
    <location>
        <begin position="212"/>
        <end position="232"/>
    </location>
</feature>
<name>A0A433DAR7_9FUNG</name>
<feature type="compositionally biased region" description="Low complexity" evidence="1">
    <location>
        <begin position="27"/>
        <end position="36"/>
    </location>
</feature>
<feature type="compositionally biased region" description="Acidic residues" evidence="1">
    <location>
        <begin position="312"/>
        <end position="324"/>
    </location>
</feature>
<dbReference type="EMBL" id="RBNI01003927">
    <property type="protein sequence ID" value="RUP47931.1"/>
    <property type="molecule type" value="Genomic_DNA"/>
</dbReference>
<gene>
    <name evidence="2" type="ORF">BC936DRAFT_145162</name>
</gene>
<sequence>PTFVSWYIYVTCRRTHKPAPGTPTTPTPTADQTQQPSECNTPDPWDEEQFTDEVDGTAPKAVHGAHGAHGAHSSHELDLQDSHEERLTRKSCTPTRQQQRPATTTPTPPQLTPSKKRPATTPTKRTITAAAFDPVATLSIGHADEDGDEEPTVNTNEQTPSASNFAGPHEEWKRNRAVRRVPSSPSVSNVSKSVPWYKAARRQHQIASLPGVHGVAPATGNTTPVGVGDSKEDPMEVDEELARTNAQLMVETKAREVTPMIEMPAKRGRPRKQIAVDKGNDGQSSAATAAAAAVATGIERQRSGDVRGQEGGQEEVADESEEEPPLQRRRKSALQKLQEEIVHAADPIILPGRTAARRATRSGIMGSPIAAPALLVQPNFNETDQNPNTHRDDRAQSPPHTPTTSTGATRGRRRKLPTRTVVDPKEWDITQDVSQASVTSPTKIDEDASESFSPSKNKKRRIAPMRASRDGLAPITMGVSAGVKEDVIGKPRTKRVLERKAKLKGARGGSDMLVVVSPNQEEADGDDDEDEDEEEASEMRVLLPLKRARVDRSHETVPSSQPLSLPGVDHVASKKMARPSTPTQLPNPDAIVIEIVKRRFPGSPRKPEHERSMSPSGQRQAKGKGKARANENARQDDDDDNNEETHLSTFDENAVAQVVTTPTTPVAESTPPSKTGPLSTLASLSRPQSPREVTSSVSRLAALFSPPTPSFPHPSTPHKFATPAVPADTLWSRARATFSGSPASAVGASPPSVVAVDQVRTSNSSAPSVGAAGTLSSQRPRQDRAPGTPDRKHTASPHGSINGNGRKWGIKEWHALEDWYERESGEVEKAAEGFWKEHRITIKGEPGRDGQPGQVQEIEIWSREEVFKRCKALHRNITKNGGESPRKRYRYSSVSSTSSIASIASIASRTSVLAGARAASMGMDVTMSRSPPFGPVFSTSYHTPSPLSAPSHSRVSPMAIRRLSDIALNSGDGGSPGAWINFGSTNVQSTLNRMETESIDGDMDAALTCLRLESTEPGSRRGSMGSIMPTGRNRVRDVVEKLERQEMERQEEERRRSRSRTYSPSFKPTPSQSFATGASSQFAKESSSPDSRTRALTPNNQRGHGTHVVAPMPERSVSTPLPKKTHSGQVPAPSQSSSSSTSIFGAFSRLIGWSTNNPSKVRDGQEEVQAEAQDTDVMEED</sequence>
<reference evidence="2 3" key="1">
    <citation type="journal article" date="2018" name="New Phytol.">
        <title>Phylogenomics of Endogonaceae and evolution of mycorrhizas within Mucoromycota.</title>
        <authorList>
            <person name="Chang Y."/>
            <person name="Desiro A."/>
            <person name="Na H."/>
            <person name="Sandor L."/>
            <person name="Lipzen A."/>
            <person name="Clum A."/>
            <person name="Barry K."/>
            <person name="Grigoriev I.V."/>
            <person name="Martin F.M."/>
            <person name="Stajich J.E."/>
            <person name="Smith M.E."/>
            <person name="Bonito G."/>
            <person name="Spatafora J.W."/>
        </authorList>
    </citation>
    <scope>NUCLEOTIDE SEQUENCE [LARGE SCALE GENOMIC DNA]</scope>
    <source>
        <strain evidence="2 3">GMNB39</strain>
    </source>
</reference>
<evidence type="ECO:0000313" key="2">
    <source>
        <dbReference type="EMBL" id="RUP47931.1"/>
    </source>
</evidence>
<evidence type="ECO:0000313" key="3">
    <source>
        <dbReference type="Proteomes" id="UP000268093"/>
    </source>
</evidence>
<feature type="compositionally biased region" description="Polar residues" evidence="1">
    <location>
        <begin position="152"/>
        <end position="164"/>
    </location>
</feature>
<evidence type="ECO:0000256" key="1">
    <source>
        <dbReference type="SAM" id="MobiDB-lite"/>
    </source>
</evidence>
<protein>
    <submittedName>
        <fullName evidence="2">Uncharacterized protein</fullName>
    </submittedName>
</protein>
<feature type="region of interest" description="Disordered" evidence="1">
    <location>
        <begin position="266"/>
        <end position="334"/>
    </location>
</feature>
<dbReference type="AlphaFoldDB" id="A0A433DAR7"/>
<keyword evidence="3" id="KW-1185">Reference proteome</keyword>
<feature type="compositionally biased region" description="Acidic residues" evidence="1">
    <location>
        <begin position="44"/>
        <end position="55"/>
    </location>
</feature>
<feature type="region of interest" description="Disordered" evidence="1">
    <location>
        <begin position="759"/>
        <end position="806"/>
    </location>
</feature>
<feature type="compositionally biased region" description="Polar residues" evidence="1">
    <location>
        <begin position="431"/>
        <end position="442"/>
    </location>
</feature>